<keyword evidence="10" id="KW-0560">Oxidoreductase</keyword>
<comment type="catalytic activity">
    <reaction evidence="16">
        <text>N(6),N(6),N(6)-trimethyl-L-lysine + 2-oxoglutarate + O2 = (3S)-3-hydroxy-N(6),N(6),N(6)-trimethyl-L-lysine + succinate + CO2</text>
        <dbReference type="Rhea" id="RHEA:14181"/>
        <dbReference type="ChEBI" id="CHEBI:15379"/>
        <dbReference type="ChEBI" id="CHEBI:16526"/>
        <dbReference type="ChEBI" id="CHEBI:16810"/>
        <dbReference type="ChEBI" id="CHEBI:30031"/>
        <dbReference type="ChEBI" id="CHEBI:58100"/>
        <dbReference type="ChEBI" id="CHEBI:141499"/>
        <dbReference type="EC" id="1.14.11.8"/>
    </reaction>
</comment>
<comment type="cofactor">
    <cofactor evidence="2">
        <name>L-ascorbate</name>
        <dbReference type="ChEBI" id="CHEBI:38290"/>
    </cofactor>
</comment>
<evidence type="ECO:0000256" key="2">
    <source>
        <dbReference type="ARBA" id="ARBA00001961"/>
    </source>
</evidence>
<evidence type="ECO:0000313" key="20">
    <source>
        <dbReference type="WBParaSite" id="PSAMB.scaffold2size251193.g755.t1"/>
    </source>
</evidence>
<evidence type="ECO:0000256" key="14">
    <source>
        <dbReference type="ARBA" id="ARBA00032283"/>
    </source>
</evidence>
<evidence type="ECO:0000256" key="12">
    <source>
        <dbReference type="ARBA" id="ARBA00030363"/>
    </source>
</evidence>
<dbReference type="WBParaSite" id="PSAMB.scaffold2size251193.g755.t1">
    <property type="protein sequence ID" value="PSAMB.scaffold2size251193.g755.t1"/>
    <property type="gene ID" value="PSAMB.scaffold2size251193.g755"/>
</dbReference>
<evidence type="ECO:0000256" key="8">
    <source>
        <dbReference type="ARBA" id="ARBA00022873"/>
    </source>
</evidence>
<name>A0A914W4G0_9BILA</name>
<dbReference type="AlphaFoldDB" id="A0A914W4G0"/>
<evidence type="ECO:0000259" key="18">
    <source>
        <dbReference type="Pfam" id="PF06155"/>
    </source>
</evidence>
<dbReference type="SUPFAM" id="SSF51197">
    <property type="entry name" value="Clavaminate synthase-like"/>
    <property type="match status" value="1"/>
</dbReference>
<keyword evidence="19" id="KW-1185">Reference proteome</keyword>
<evidence type="ECO:0000256" key="16">
    <source>
        <dbReference type="ARBA" id="ARBA00049334"/>
    </source>
</evidence>
<comment type="function">
    <text evidence="15">Converts trimethyllysine (TML) into hydroxytrimethyllysine (HTML).</text>
</comment>
<dbReference type="NCBIfam" id="TIGR02410">
    <property type="entry name" value="carnitine_TMLD"/>
    <property type="match status" value="1"/>
</dbReference>
<accession>A0A914W4G0</accession>
<dbReference type="InterPro" id="IPR012776">
    <property type="entry name" value="Trimethyllysine_dOase"/>
</dbReference>
<feature type="domain" description="TauD/TfdA-like" evidence="17">
    <location>
        <begin position="170"/>
        <end position="428"/>
    </location>
</feature>
<keyword evidence="11" id="KW-0408">Iron</keyword>
<dbReference type="PANTHER" id="PTHR10696:SF51">
    <property type="entry name" value="TRIMETHYLLYSINE DIOXYGENASE, MITOCHONDRIAL"/>
    <property type="match status" value="1"/>
</dbReference>
<feature type="domain" description="Gamma-butyrobetaine hydroxylase-like N-terminal" evidence="18">
    <location>
        <begin position="64"/>
        <end position="158"/>
    </location>
</feature>
<dbReference type="GO" id="GO:0050353">
    <property type="term" value="F:trimethyllysine dioxygenase activity"/>
    <property type="evidence" value="ECO:0007669"/>
    <property type="project" value="UniProtKB-EC"/>
</dbReference>
<evidence type="ECO:0000256" key="11">
    <source>
        <dbReference type="ARBA" id="ARBA00023004"/>
    </source>
</evidence>
<dbReference type="Pfam" id="PF02668">
    <property type="entry name" value="TauD"/>
    <property type="match status" value="1"/>
</dbReference>
<dbReference type="GO" id="GO:0045329">
    <property type="term" value="P:carnitine biosynthetic process"/>
    <property type="evidence" value="ECO:0007669"/>
    <property type="project" value="UniProtKB-KW"/>
</dbReference>
<keyword evidence="7" id="KW-0479">Metal-binding</keyword>
<dbReference type="InterPro" id="IPR042098">
    <property type="entry name" value="TauD-like_sf"/>
</dbReference>
<evidence type="ECO:0000256" key="3">
    <source>
        <dbReference type="ARBA" id="ARBA00005022"/>
    </source>
</evidence>
<dbReference type="GO" id="GO:0005739">
    <property type="term" value="C:mitochondrion"/>
    <property type="evidence" value="ECO:0007669"/>
    <property type="project" value="TreeGrafter"/>
</dbReference>
<evidence type="ECO:0000256" key="7">
    <source>
        <dbReference type="ARBA" id="ARBA00022723"/>
    </source>
</evidence>
<comment type="similarity">
    <text evidence="4">Belongs to the gamma-BBH/TMLD family.</text>
</comment>
<sequence length="451" mass="50598">MTSLIRSAVRRFGPTSGLRFSARLYSESAKSVRRGDATSTSKYELVGVVVNNDANNSSATTNEDVSLSIDYKARNEPRRTTVSVKWLRDHCRSDTLYNWQTRQRKDDMTGLSGKAQLLPDAQASDPLAKHGVLLHPDSQTIQLNWKDGHKTVFDIDTLLDLYHLPADTDVSPLQQLWTGESLKKLPVVEAANSAEFAKNFVKYGIVAVEGVGHENGAATKALCETIAPFHTTFYEDFWVFSNQAQQSKDEQYHEDTAYSNEALAPHTDGTYFEQTPGIQVFHCLHPAASGGDTILVDGFNAVRQLHLSNPHAFDVLTRTLVPHHYLEGEVIDARCDVFPVIRLDSDGRLHQVRFNPYDRAPFKARKGTTVSDIADFYKSYEALARLMNDQSASLRVPLRPGTVLFIDNYRVLHGRTAFSGYRQLCGCYLSRDAFLSKARRHIPSVYRHDVS</sequence>
<dbReference type="Proteomes" id="UP000887566">
    <property type="component" value="Unplaced"/>
</dbReference>
<protein>
    <recommendedName>
        <fullName evidence="6">Trimethyllysine dioxygenase, mitochondrial</fullName>
        <ecNumber evidence="5">1.14.11.8</ecNumber>
    </recommendedName>
    <alternativeName>
        <fullName evidence="13">Epsilon-trimethyllysine 2-oxoglutarate dioxygenase</fullName>
    </alternativeName>
    <alternativeName>
        <fullName evidence="12">TML hydroxylase</fullName>
    </alternativeName>
    <alternativeName>
        <fullName evidence="14">TML-alpha-ketoglutarate dioxygenase</fullName>
    </alternativeName>
</protein>
<reference evidence="20" key="1">
    <citation type="submission" date="2022-11" db="UniProtKB">
        <authorList>
            <consortium name="WormBaseParasite"/>
        </authorList>
    </citation>
    <scope>IDENTIFICATION</scope>
</reference>
<evidence type="ECO:0000256" key="6">
    <source>
        <dbReference type="ARBA" id="ARBA00016835"/>
    </source>
</evidence>
<dbReference type="InterPro" id="IPR003819">
    <property type="entry name" value="TauD/TfdA-like"/>
</dbReference>
<dbReference type="EC" id="1.14.11.8" evidence="5"/>
<keyword evidence="8" id="KW-0124">Carnitine biosynthesis</keyword>
<comment type="cofactor">
    <cofactor evidence="1">
        <name>Fe(2+)</name>
        <dbReference type="ChEBI" id="CHEBI:29033"/>
    </cofactor>
</comment>
<evidence type="ECO:0000256" key="13">
    <source>
        <dbReference type="ARBA" id="ARBA00031778"/>
    </source>
</evidence>
<dbReference type="GO" id="GO:0005506">
    <property type="term" value="F:iron ion binding"/>
    <property type="evidence" value="ECO:0007669"/>
    <property type="project" value="InterPro"/>
</dbReference>
<dbReference type="Gene3D" id="3.60.130.10">
    <property type="entry name" value="Clavaminate synthase-like"/>
    <property type="match status" value="1"/>
</dbReference>
<evidence type="ECO:0000256" key="15">
    <source>
        <dbReference type="ARBA" id="ARBA00046008"/>
    </source>
</evidence>
<proteinExistence type="inferred from homology"/>
<dbReference type="PANTHER" id="PTHR10696">
    <property type="entry name" value="GAMMA-BUTYROBETAINE HYDROXYLASE-RELATED"/>
    <property type="match status" value="1"/>
</dbReference>
<dbReference type="Gene3D" id="3.30.2020.30">
    <property type="match status" value="1"/>
</dbReference>
<evidence type="ECO:0000313" key="19">
    <source>
        <dbReference type="Proteomes" id="UP000887566"/>
    </source>
</evidence>
<organism evidence="19 20">
    <name type="scientific">Plectus sambesii</name>
    <dbReference type="NCBI Taxonomy" id="2011161"/>
    <lineage>
        <taxon>Eukaryota</taxon>
        <taxon>Metazoa</taxon>
        <taxon>Ecdysozoa</taxon>
        <taxon>Nematoda</taxon>
        <taxon>Chromadorea</taxon>
        <taxon>Plectida</taxon>
        <taxon>Plectina</taxon>
        <taxon>Plectoidea</taxon>
        <taxon>Plectidae</taxon>
        <taxon>Plectus</taxon>
    </lineage>
</organism>
<evidence type="ECO:0000256" key="1">
    <source>
        <dbReference type="ARBA" id="ARBA00001954"/>
    </source>
</evidence>
<evidence type="ECO:0000256" key="10">
    <source>
        <dbReference type="ARBA" id="ARBA00023002"/>
    </source>
</evidence>
<evidence type="ECO:0000256" key="5">
    <source>
        <dbReference type="ARBA" id="ARBA00012267"/>
    </source>
</evidence>
<evidence type="ECO:0000256" key="4">
    <source>
        <dbReference type="ARBA" id="ARBA00008654"/>
    </source>
</evidence>
<dbReference type="CDD" id="cd00250">
    <property type="entry name" value="CAS_like"/>
    <property type="match status" value="1"/>
</dbReference>
<dbReference type="InterPro" id="IPR010376">
    <property type="entry name" value="GBBH-like_N"/>
</dbReference>
<comment type="pathway">
    <text evidence="3">Amine and polyamine biosynthesis; carnitine biosynthesis.</text>
</comment>
<evidence type="ECO:0000259" key="17">
    <source>
        <dbReference type="Pfam" id="PF02668"/>
    </source>
</evidence>
<keyword evidence="9" id="KW-0223">Dioxygenase</keyword>
<dbReference type="Pfam" id="PF06155">
    <property type="entry name" value="GBBH-like_N"/>
    <property type="match status" value="1"/>
</dbReference>
<dbReference type="InterPro" id="IPR038492">
    <property type="entry name" value="GBBH-like_N_sf"/>
</dbReference>
<evidence type="ECO:0000256" key="9">
    <source>
        <dbReference type="ARBA" id="ARBA00022964"/>
    </source>
</evidence>
<dbReference type="InterPro" id="IPR050411">
    <property type="entry name" value="AlphaKG_dependent_hydroxylases"/>
</dbReference>